<dbReference type="InterPro" id="IPR011856">
    <property type="entry name" value="tRNA_endonuc-like_dom_sf"/>
</dbReference>
<dbReference type="KEGG" id="ccot:CCAX7_20080"/>
<sequence length="263" mass="28435">MPRKSKETLFDLMFDLLSRGPLWLPFLLAAIVYGISKALAPSSLLHFPAYWFSFLLAFSGIVITIQRFARRRLLDAQSSLESIRQLSWSDFERLVGEAYRRQGYQVEERGGSGADGGVDLVLRRSGEKVFVQCKRWRNRTVGVSVVRELYGAMAAEGATAGIVATVGRYTADAMEFARGKHLTLVDGEALLALVRSGQGSAASASPVTTAAEALATNTAACPACGAEMVRRTARRGANAGGEFWGCSQYPRCRGTRNGGEQAG</sequence>
<proteinExistence type="predicted"/>
<dbReference type="Pfam" id="PF04471">
    <property type="entry name" value="Mrr_cat"/>
    <property type="match status" value="1"/>
</dbReference>
<evidence type="ECO:0000313" key="1">
    <source>
        <dbReference type="EMBL" id="BDI29957.1"/>
    </source>
</evidence>
<dbReference type="GO" id="GO:0003677">
    <property type="term" value="F:DNA binding"/>
    <property type="evidence" value="ECO:0007669"/>
    <property type="project" value="InterPro"/>
</dbReference>
<dbReference type="GO" id="GO:0003916">
    <property type="term" value="F:DNA topoisomerase activity"/>
    <property type="evidence" value="ECO:0007669"/>
    <property type="project" value="InterPro"/>
</dbReference>
<dbReference type="Gene3D" id="3.40.1350.10">
    <property type="match status" value="1"/>
</dbReference>
<gene>
    <name evidence="1" type="ORF">CCAX7_20080</name>
</gene>
<evidence type="ECO:0000313" key="2">
    <source>
        <dbReference type="Proteomes" id="UP000287394"/>
    </source>
</evidence>
<reference evidence="1 2" key="1">
    <citation type="journal article" date="2019" name="Int. J. Syst. Evol. Microbiol.">
        <title>Capsulimonas corticalis gen. nov., sp. nov., an aerobic capsulated bacterium, of a novel bacterial order, Capsulimonadales ord. nov., of the class Armatimonadia of the phylum Armatimonadetes.</title>
        <authorList>
            <person name="Li J."/>
            <person name="Kudo C."/>
            <person name="Tonouchi A."/>
        </authorList>
    </citation>
    <scope>NUCLEOTIDE SEQUENCE [LARGE SCALE GENOMIC DNA]</scope>
    <source>
        <strain evidence="1 2">AX-7</strain>
    </source>
</reference>
<dbReference type="PANTHER" id="PTHR30015:SF7">
    <property type="entry name" value="TYPE IV METHYL-DIRECTED RESTRICTION ENZYME ECOKMRR"/>
    <property type="match status" value="1"/>
</dbReference>
<dbReference type="GO" id="GO:0015666">
    <property type="term" value="F:restriction endodeoxyribonuclease activity"/>
    <property type="evidence" value="ECO:0007669"/>
    <property type="project" value="TreeGrafter"/>
</dbReference>
<dbReference type="PANTHER" id="PTHR30015">
    <property type="entry name" value="MRR RESTRICTION SYSTEM PROTEIN"/>
    <property type="match status" value="1"/>
</dbReference>
<organism evidence="1 2">
    <name type="scientific">Capsulimonas corticalis</name>
    <dbReference type="NCBI Taxonomy" id="2219043"/>
    <lineage>
        <taxon>Bacteria</taxon>
        <taxon>Bacillati</taxon>
        <taxon>Armatimonadota</taxon>
        <taxon>Armatimonadia</taxon>
        <taxon>Capsulimonadales</taxon>
        <taxon>Capsulimonadaceae</taxon>
        <taxon>Capsulimonas</taxon>
    </lineage>
</organism>
<accession>A0A402D2I1</accession>
<dbReference type="AlphaFoldDB" id="A0A402D2I1"/>
<dbReference type="Gene3D" id="3.30.65.10">
    <property type="entry name" value="Bacterial Topoisomerase I, domain 1"/>
    <property type="match status" value="1"/>
</dbReference>
<name>A0A402D2I1_9BACT</name>
<dbReference type="OrthoDB" id="5782056at2"/>
<dbReference type="Proteomes" id="UP000287394">
    <property type="component" value="Chromosome"/>
</dbReference>
<dbReference type="GO" id="GO:0006265">
    <property type="term" value="P:DNA topological change"/>
    <property type="evidence" value="ECO:0007669"/>
    <property type="project" value="InterPro"/>
</dbReference>
<dbReference type="SUPFAM" id="SSF57783">
    <property type="entry name" value="Zinc beta-ribbon"/>
    <property type="match status" value="1"/>
</dbReference>
<dbReference type="SUPFAM" id="SSF52980">
    <property type="entry name" value="Restriction endonuclease-like"/>
    <property type="match status" value="1"/>
</dbReference>
<dbReference type="Pfam" id="PF01396">
    <property type="entry name" value="Zn_ribbon_Top1"/>
    <property type="match status" value="1"/>
</dbReference>
<dbReference type="InterPro" id="IPR013498">
    <property type="entry name" value="Topo_IA_Znf"/>
</dbReference>
<dbReference type="InterPro" id="IPR007560">
    <property type="entry name" value="Restrct_endonuc_IV_Mrr"/>
</dbReference>
<dbReference type="InterPro" id="IPR011335">
    <property type="entry name" value="Restrct_endonuc-II-like"/>
</dbReference>
<dbReference type="InterPro" id="IPR052906">
    <property type="entry name" value="Type_IV_Methyl-Rstrct_Enzyme"/>
</dbReference>
<protein>
    <submittedName>
        <fullName evidence="1">Membrane protein</fullName>
    </submittedName>
</protein>
<dbReference type="EMBL" id="AP025739">
    <property type="protein sequence ID" value="BDI29957.1"/>
    <property type="molecule type" value="Genomic_DNA"/>
</dbReference>
<keyword evidence="2" id="KW-1185">Reference proteome</keyword>
<dbReference type="GO" id="GO:0009307">
    <property type="term" value="P:DNA restriction-modification system"/>
    <property type="evidence" value="ECO:0007669"/>
    <property type="project" value="InterPro"/>
</dbReference>
<dbReference type="GO" id="GO:0005694">
    <property type="term" value="C:chromosome"/>
    <property type="evidence" value="ECO:0007669"/>
    <property type="project" value="InterPro"/>
</dbReference>